<evidence type="ECO:0000313" key="4">
    <source>
        <dbReference type="Proteomes" id="UP001231189"/>
    </source>
</evidence>
<comment type="function">
    <text evidence="1">Is involved in the conjugation of reduced glutathione to a wide number of exogenous and endogenous hydrophobic electrophiles.</text>
</comment>
<dbReference type="SUPFAM" id="SSF52833">
    <property type="entry name" value="Thioredoxin-like"/>
    <property type="match status" value="1"/>
</dbReference>
<reference evidence="3" key="1">
    <citation type="submission" date="2023-07" db="EMBL/GenBank/DDBJ databases">
        <title>A chromosome-level genome assembly of Lolium multiflorum.</title>
        <authorList>
            <person name="Chen Y."/>
            <person name="Copetti D."/>
            <person name="Kolliker R."/>
            <person name="Studer B."/>
        </authorList>
    </citation>
    <scope>NUCLEOTIDE SEQUENCE</scope>
    <source>
        <strain evidence="3">02402/16</strain>
        <tissue evidence="3">Leaf</tissue>
    </source>
</reference>
<gene>
    <name evidence="3" type="ORF">QYE76_063433</name>
</gene>
<protein>
    <recommendedName>
        <fullName evidence="1">Glutathione S-transferase</fullName>
        <ecNumber evidence="1">2.5.1.18</ecNumber>
    </recommendedName>
</protein>
<name>A0AAD8S6G6_LOLMU</name>
<dbReference type="EC" id="2.5.1.18" evidence="1"/>
<dbReference type="Gene3D" id="1.20.1050.10">
    <property type="match status" value="1"/>
</dbReference>
<comment type="catalytic activity">
    <reaction evidence="1">
        <text>RX + glutathione = an S-substituted glutathione + a halide anion + H(+)</text>
        <dbReference type="Rhea" id="RHEA:16437"/>
        <dbReference type="ChEBI" id="CHEBI:15378"/>
        <dbReference type="ChEBI" id="CHEBI:16042"/>
        <dbReference type="ChEBI" id="CHEBI:17792"/>
        <dbReference type="ChEBI" id="CHEBI:57925"/>
        <dbReference type="ChEBI" id="CHEBI:90779"/>
        <dbReference type="EC" id="2.5.1.18"/>
    </reaction>
</comment>
<organism evidence="3 4">
    <name type="scientific">Lolium multiflorum</name>
    <name type="common">Italian ryegrass</name>
    <name type="synonym">Lolium perenne subsp. multiflorum</name>
    <dbReference type="NCBI Taxonomy" id="4521"/>
    <lineage>
        <taxon>Eukaryota</taxon>
        <taxon>Viridiplantae</taxon>
        <taxon>Streptophyta</taxon>
        <taxon>Embryophyta</taxon>
        <taxon>Tracheophyta</taxon>
        <taxon>Spermatophyta</taxon>
        <taxon>Magnoliopsida</taxon>
        <taxon>Liliopsida</taxon>
        <taxon>Poales</taxon>
        <taxon>Poaceae</taxon>
        <taxon>BOP clade</taxon>
        <taxon>Pooideae</taxon>
        <taxon>Poodae</taxon>
        <taxon>Poeae</taxon>
        <taxon>Poeae Chloroplast Group 2 (Poeae type)</taxon>
        <taxon>Loliodinae</taxon>
        <taxon>Loliinae</taxon>
        <taxon>Lolium</taxon>
    </lineage>
</organism>
<accession>A0AAD8S6G6</accession>
<proteinExistence type="inferred from homology"/>
<sequence length="192" mass="21185">MERTLLLACNPVHAKVPVLLVTRNPMCESVVILEYMDEPFVTSGEHLLGADPGARANARFWAAYVNPRNPSKEIFSNWTKSTPRGLFLHQKTEGGTKWGHEAPTQQGGAAWPWPRGLVCGALAPPLDLPFRLQIAFVAKPPVPRATIRKHYERPPRNPISGIQEIASGTCRRGESSPEGLYIIMPASGLMRE</sequence>
<keyword evidence="1" id="KW-0963">Cytoplasm</keyword>
<keyword evidence="4" id="KW-1185">Reference proteome</keyword>
<dbReference type="PROSITE" id="PS50404">
    <property type="entry name" value="GST_NTER"/>
    <property type="match status" value="1"/>
</dbReference>
<dbReference type="InterPro" id="IPR045073">
    <property type="entry name" value="Omega/Tau-like"/>
</dbReference>
<comment type="similarity">
    <text evidence="1">Belongs to the GST superfamily.</text>
</comment>
<dbReference type="AlphaFoldDB" id="A0AAD8S6G6"/>
<feature type="domain" description="GST N-terminal" evidence="2">
    <location>
        <begin position="1"/>
        <end position="44"/>
    </location>
</feature>
<dbReference type="EMBL" id="JAUUTY010000004">
    <property type="protein sequence ID" value="KAK1645628.1"/>
    <property type="molecule type" value="Genomic_DNA"/>
</dbReference>
<dbReference type="GO" id="GO:0005829">
    <property type="term" value="C:cytosol"/>
    <property type="evidence" value="ECO:0007669"/>
    <property type="project" value="UniProtKB-SubCell"/>
</dbReference>
<dbReference type="GO" id="GO:0004364">
    <property type="term" value="F:glutathione transferase activity"/>
    <property type="evidence" value="ECO:0007669"/>
    <property type="project" value="UniProtKB-UniRule"/>
</dbReference>
<dbReference type="GO" id="GO:0006749">
    <property type="term" value="P:glutathione metabolic process"/>
    <property type="evidence" value="ECO:0007669"/>
    <property type="project" value="TreeGrafter"/>
</dbReference>
<comment type="subcellular location">
    <subcellularLocation>
        <location evidence="1">Cytoplasm</location>
        <location evidence="1">Cytosol</location>
    </subcellularLocation>
</comment>
<comment type="caution">
    <text evidence="3">The sequence shown here is derived from an EMBL/GenBank/DDBJ whole genome shotgun (WGS) entry which is preliminary data.</text>
</comment>
<dbReference type="InterPro" id="IPR036249">
    <property type="entry name" value="Thioredoxin-like_sf"/>
</dbReference>
<dbReference type="PANTHER" id="PTHR11260:SF781">
    <property type="entry name" value="GLUTATHIONE S-TRANSFERASE U19"/>
    <property type="match status" value="1"/>
</dbReference>
<keyword evidence="1" id="KW-0808">Transferase</keyword>
<evidence type="ECO:0000259" key="2">
    <source>
        <dbReference type="PROSITE" id="PS50404"/>
    </source>
</evidence>
<dbReference type="InterPro" id="IPR004045">
    <property type="entry name" value="Glutathione_S-Trfase_N"/>
</dbReference>
<dbReference type="Gene3D" id="3.40.30.10">
    <property type="entry name" value="Glutaredoxin"/>
    <property type="match status" value="1"/>
</dbReference>
<evidence type="ECO:0000256" key="1">
    <source>
        <dbReference type="RuleBase" id="RU369102"/>
    </source>
</evidence>
<evidence type="ECO:0000313" key="3">
    <source>
        <dbReference type="EMBL" id="KAK1645628.1"/>
    </source>
</evidence>
<dbReference type="PANTHER" id="PTHR11260">
    <property type="entry name" value="GLUTATHIONE S-TRANSFERASE, GST, SUPERFAMILY, GST DOMAIN CONTAINING"/>
    <property type="match status" value="1"/>
</dbReference>
<dbReference type="Proteomes" id="UP001231189">
    <property type="component" value="Unassembled WGS sequence"/>
</dbReference>